<dbReference type="Gene3D" id="2.40.50.90">
    <property type="match status" value="5"/>
</dbReference>
<feature type="domain" description="Tudor" evidence="2">
    <location>
        <begin position="554"/>
        <end position="612"/>
    </location>
</feature>
<protein>
    <recommendedName>
        <fullName evidence="2">Tudor domain-containing protein</fullName>
    </recommendedName>
</protein>
<feature type="domain" description="Tudor" evidence="2">
    <location>
        <begin position="98"/>
        <end position="156"/>
    </location>
</feature>
<feature type="region of interest" description="Disordered" evidence="1">
    <location>
        <begin position="1177"/>
        <end position="1258"/>
    </location>
</feature>
<feature type="compositionally biased region" description="Acidic residues" evidence="1">
    <location>
        <begin position="1880"/>
        <end position="1898"/>
    </location>
</feature>
<dbReference type="Proteomes" id="UP000593565">
    <property type="component" value="Unassembled WGS sequence"/>
</dbReference>
<dbReference type="PANTHER" id="PTHR22948:SF7">
    <property type="entry name" value="TUDOR DOMAIN-CONTAINING PROTEIN 15"/>
    <property type="match status" value="1"/>
</dbReference>
<dbReference type="EMBL" id="JAAGNN010000028">
    <property type="protein sequence ID" value="KAF4071066.1"/>
    <property type="molecule type" value="Genomic_DNA"/>
</dbReference>
<keyword evidence="4" id="KW-1185">Reference proteome</keyword>
<feature type="compositionally biased region" description="Basic and acidic residues" evidence="1">
    <location>
        <begin position="1235"/>
        <end position="1253"/>
    </location>
</feature>
<name>A0A7J5ZKQ7_AMEME</name>
<dbReference type="PANTHER" id="PTHR22948">
    <property type="entry name" value="TUDOR DOMAIN CONTAINING PROTEIN"/>
    <property type="match status" value="1"/>
</dbReference>
<dbReference type="PROSITE" id="PS50304">
    <property type="entry name" value="TUDOR"/>
    <property type="match status" value="6"/>
</dbReference>
<dbReference type="CDD" id="cd20379">
    <property type="entry name" value="Tudor_dTUD-like"/>
    <property type="match status" value="1"/>
</dbReference>
<dbReference type="CDD" id="cd20436">
    <property type="entry name" value="Tudor_TDRD15_rpt1"/>
    <property type="match status" value="1"/>
</dbReference>
<feature type="domain" description="Tudor" evidence="2">
    <location>
        <begin position="1327"/>
        <end position="1386"/>
    </location>
</feature>
<dbReference type="Pfam" id="PF00567">
    <property type="entry name" value="TUDOR"/>
    <property type="match status" value="7"/>
</dbReference>
<reference evidence="3 4" key="1">
    <citation type="submission" date="2020-02" db="EMBL/GenBank/DDBJ databases">
        <title>A chromosome-scale genome assembly of the black bullhead catfish (Ameiurus melas).</title>
        <authorList>
            <person name="Wen M."/>
            <person name="Zham M."/>
            <person name="Cabau C."/>
            <person name="Klopp C."/>
            <person name="Donnadieu C."/>
            <person name="Roques C."/>
            <person name="Bouchez O."/>
            <person name="Lampietro C."/>
            <person name="Jouanno E."/>
            <person name="Herpin A."/>
            <person name="Louis A."/>
            <person name="Berthelot C."/>
            <person name="Parey E."/>
            <person name="Roest-Crollius H."/>
            <person name="Braasch I."/>
            <person name="Postlethwait J."/>
            <person name="Robinson-Rechavi M."/>
            <person name="Echchiki A."/>
            <person name="Begum T."/>
            <person name="Montfort J."/>
            <person name="Schartl M."/>
            <person name="Bobe J."/>
            <person name="Guiguen Y."/>
        </authorList>
    </citation>
    <scope>NUCLEOTIDE SEQUENCE [LARGE SCALE GENOMIC DNA]</scope>
    <source>
        <strain evidence="3">M_S1</strain>
        <tissue evidence="3">Blood</tissue>
    </source>
</reference>
<dbReference type="InterPro" id="IPR047450">
    <property type="entry name" value="Tudor_TDRD15_rpt1"/>
</dbReference>
<gene>
    <name evidence="3" type="ORF">AMELA_G00280790</name>
</gene>
<organism evidence="3 4">
    <name type="scientific">Ameiurus melas</name>
    <name type="common">Black bullhead</name>
    <name type="synonym">Silurus melas</name>
    <dbReference type="NCBI Taxonomy" id="219545"/>
    <lineage>
        <taxon>Eukaryota</taxon>
        <taxon>Metazoa</taxon>
        <taxon>Chordata</taxon>
        <taxon>Craniata</taxon>
        <taxon>Vertebrata</taxon>
        <taxon>Euteleostomi</taxon>
        <taxon>Actinopterygii</taxon>
        <taxon>Neopterygii</taxon>
        <taxon>Teleostei</taxon>
        <taxon>Ostariophysi</taxon>
        <taxon>Siluriformes</taxon>
        <taxon>Ictaluridae</taxon>
        <taxon>Ameiurus</taxon>
    </lineage>
</organism>
<dbReference type="FunFam" id="2.30.30.140:FF:000018">
    <property type="entry name" value="Serine/threonine-protein kinase 31"/>
    <property type="match status" value="1"/>
</dbReference>
<dbReference type="Gene3D" id="2.30.30.140">
    <property type="match status" value="7"/>
</dbReference>
<evidence type="ECO:0000256" key="1">
    <source>
        <dbReference type="SAM" id="MobiDB-lite"/>
    </source>
</evidence>
<sequence length="1928" mass="216509">MRVAGYNMTSSGICVKTCGLVHEDLSDQMDWKQADRSREDSKLPPPCALWPVDLKLTHTDCSAGNTLVHFQGQYATICELDYNILKVEIQNVPKTTVSVEVGDFCLVEDLQSSHWYRGRVQNKSGDLFDVFLLDQGNILSVGPEHLSTISDSLLMLPPKIVCGFFANVLPVQESWDQPSEAYFSSLIGRLIKGYIHGLLPYKVLILEVPEITKDLLRLSLGRHVDTDTFLLLVELEIEVPIQQGCESVPDLLIEKQTAQEISFKSSGLCGYENVLSLGGAMLDVGQKERVRIAAAINPGLFYCQTSSAAKDLKEMSERLALVCESMNGDIRDEPGGNMGLLCAIKGKDERWHRGFVQCLPINSQVRVVFVDYGYCESVKVEKIIPLPSEFLLRPVMTFPCSLSCLGDKDKATVNQQLVLLRKGLLGKELVITVDDLNKEKKVCSVTLSNVVECAPIKTVQSKEVDTMASSGILITAHRLSCNPHEEKKMAISKNLVAFEHLQDGSVFEGYIEHVQSPHDFWMRTAESNDRFEAMMNKLTDRFSRLQVNEEILQDPVPGELCCAMYEKDRHYYRALVVDILEYGAEVFFIDFGNTEKVPSMLIKKIPNEFTVEPEFALNCSLAHVVPLEEVWTDAATDFFWKATSNKAILAQVIYRRSDVYVVELYKKGFEKSESITTLLTNAKMAAYWNFSAMKTPGTPVEANNKTGKTFARRQSAEKSCESMPQKRPGELTSQEIAADKRVHTETQKCRDVEIFQGQKFKPGALISVHCSHVSSPSDFWCQDKKNKNDLDRLMERLQKFYQTNTSVLQPQSICCAVRFHLDKKWYRGCILEESNQNVKVILVDYGKVVQEKLQNLQALNPEFLELEWQAFRCSLYNLIDPVGGDVWSDEASTSLKDFTSEKSHNLKCKIFSQLFVANKGLFNVVDLYTPLERASEHLIGKGVAKEIPWPKQLLPSVYPCSFVYSSFDITNGTEELVFPTHVVSPWEIYAQLDRNTEIIEQLMDRAMKESEELVSLMHTGKTGNLCLAKYSEDGNWYRSFVSPAQSSLHFNVFFVDYGTKQVAEKKNVLSIPIKAVDLLLTPVQALRCSLLGVPEEELLPEVTTWLEKAILNRCLQAKFVATNSSGHFICDLFDGDIHINEKVREMFAIHGQKGKSVRKPSISDHCKKVVNVSSVGNKFNTNGRHHVESVVKSQRTPDHRKVVHGNGQSCQNKSSKLKSPQTSRNLNGGSAKNGQAKERDSWKPTKQPQKEKNTISSTSNIQPCKVFPKVSDLPAIRITPGFRSMGFISHCNSVDSFFIQLEKDEQNIFKMREEINSSTFTKNVISNVKVGDLVAARYDEDLALYRAAVNSVASSGNLTVEFVDYGNTATVDKKMIHPLESKFLSEARLSTHCKLLKPYNLEGVESFFSDAHEKPLMVEFVQNLGYAWEVSIQGLDPLHESREYNPAERTEDGAQDSGQAKQREELYAAVHEDDSSLTSICERTEAETTSIEENTKILEAGTKESKVDQEKTTEEPQATRATECMRKLRRNRKACVYRRKHDEKQDVCESDLPQKPEIQIIVAENELSNKSSNSCGWSGSNRCENSVELPESVGVDGQDVGTKKCQSVVDLPTSKDDCPAPVAIPPEAPVDKDDEIRRLFLAPVKTDHEYSGFAVAVTTPGEFYIVLEDLLLIMNAVSNVLEDLPEYLAPLPEAHLVPGTSCLLKSEEKKKWCRAEIVQRDDASVIVNLVDYGYCVHLTCQDVCKLKTLPIALAALPKITHPCLLRGIKPADDLQWSDHAAMFFQQCMYQKNLKIHFRQYVSEAQWEVDVVTSDRNVAKVLVDAGHAHYIDAVLGIRFQQGLGHKREIKSNPVYEATSGKHEHKQSKMEEVPHRYLEDVSSNDEEISEGCSTEEETEDPFSGSPDKRASAQKTYGLKSTLSQCVSGLQ</sequence>
<dbReference type="InterPro" id="IPR002999">
    <property type="entry name" value="Tudor"/>
</dbReference>
<dbReference type="SMART" id="SM00333">
    <property type="entry name" value="TUDOR"/>
    <property type="match status" value="7"/>
</dbReference>
<feature type="region of interest" description="Disordered" evidence="1">
    <location>
        <begin position="1854"/>
        <end position="1914"/>
    </location>
</feature>
<dbReference type="GO" id="GO:0030719">
    <property type="term" value="P:P granule organization"/>
    <property type="evidence" value="ECO:0007669"/>
    <property type="project" value="UniProtKB-ARBA"/>
</dbReference>
<feature type="compositionally biased region" description="Basic and acidic residues" evidence="1">
    <location>
        <begin position="1185"/>
        <end position="1200"/>
    </location>
</feature>
<dbReference type="InterPro" id="IPR035437">
    <property type="entry name" value="SNase_OB-fold_sf"/>
</dbReference>
<dbReference type="SUPFAM" id="SSF63748">
    <property type="entry name" value="Tudor/PWWP/MBT"/>
    <property type="match status" value="7"/>
</dbReference>
<feature type="domain" description="Tudor" evidence="2">
    <location>
        <begin position="335"/>
        <end position="393"/>
    </location>
</feature>
<evidence type="ECO:0000259" key="2">
    <source>
        <dbReference type="PROSITE" id="PS50304"/>
    </source>
</evidence>
<dbReference type="InterPro" id="IPR050621">
    <property type="entry name" value="Tudor_domain_containing"/>
</dbReference>
<evidence type="ECO:0000313" key="3">
    <source>
        <dbReference type="EMBL" id="KAF4071066.1"/>
    </source>
</evidence>
<feature type="domain" description="Tudor" evidence="2">
    <location>
        <begin position="1019"/>
        <end position="1078"/>
    </location>
</feature>
<evidence type="ECO:0000313" key="4">
    <source>
        <dbReference type="Proteomes" id="UP000593565"/>
    </source>
</evidence>
<accession>A0A7J5ZKQ7</accession>
<proteinExistence type="predicted"/>
<comment type="caution">
    <text evidence="3">The sequence shown here is derived from an EMBL/GenBank/DDBJ whole genome shotgun (WGS) entry which is preliminary data.</text>
</comment>
<feature type="compositionally biased region" description="Basic and acidic residues" evidence="1">
    <location>
        <begin position="1865"/>
        <end position="1877"/>
    </location>
</feature>
<feature type="domain" description="Tudor" evidence="2">
    <location>
        <begin position="808"/>
        <end position="866"/>
    </location>
</feature>
<feature type="compositionally biased region" description="Polar residues" evidence="1">
    <location>
        <begin position="1206"/>
        <end position="1233"/>
    </location>
</feature>